<keyword evidence="4" id="KW-1185">Reference proteome</keyword>
<dbReference type="RefSeq" id="XP_056481534.1">
    <property type="nucleotide sequence ID" value="XM_056638027.1"/>
</dbReference>
<dbReference type="GeneID" id="81377007"/>
<dbReference type="Proteomes" id="UP001147747">
    <property type="component" value="Unassembled WGS sequence"/>
</dbReference>
<feature type="region of interest" description="Disordered" evidence="1">
    <location>
        <begin position="253"/>
        <end position="280"/>
    </location>
</feature>
<comment type="caution">
    <text evidence="3">The sequence shown here is derived from an EMBL/GenBank/DDBJ whole genome shotgun (WGS) entry which is preliminary data.</text>
</comment>
<gene>
    <name evidence="3" type="ORF">N7509_013390</name>
</gene>
<organism evidence="3 4">
    <name type="scientific">Penicillium cosmopolitanum</name>
    <dbReference type="NCBI Taxonomy" id="1131564"/>
    <lineage>
        <taxon>Eukaryota</taxon>
        <taxon>Fungi</taxon>
        <taxon>Dikarya</taxon>
        <taxon>Ascomycota</taxon>
        <taxon>Pezizomycotina</taxon>
        <taxon>Eurotiomycetes</taxon>
        <taxon>Eurotiomycetidae</taxon>
        <taxon>Eurotiales</taxon>
        <taxon>Aspergillaceae</taxon>
        <taxon>Penicillium</taxon>
    </lineage>
</organism>
<evidence type="ECO:0000313" key="4">
    <source>
        <dbReference type="Proteomes" id="UP001147747"/>
    </source>
</evidence>
<feature type="compositionally biased region" description="Basic and acidic residues" evidence="1">
    <location>
        <begin position="268"/>
        <end position="280"/>
    </location>
</feature>
<feature type="region of interest" description="Disordered" evidence="1">
    <location>
        <begin position="308"/>
        <end position="368"/>
    </location>
</feature>
<feature type="transmembrane region" description="Helical" evidence="2">
    <location>
        <begin position="213"/>
        <end position="234"/>
    </location>
</feature>
<evidence type="ECO:0000256" key="2">
    <source>
        <dbReference type="SAM" id="Phobius"/>
    </source>
</evidence>
<dbReference type="OrthoDB" id="5429716at2759"/>
<accession>A0A9W9SFY3</accession>
<proteinExistence type="predicted"/>
<protein>
    <submittedName>
        <fullName evidence="3">Uncharacterized protein</fullName>
    </submittedName>
</protein>
<reference evidence="3" key="1">
    <citation type="submission" date="2022-12" db="EMBL/GenBank/DDBJ databases">
        <authorList>
            <person name="Petersen C."/>
        </authorList>
    </citation>
    <scope>NUCLEOTIDE SEQUENCE</scope>
    <source>
        <strain evidence="3">IBT 29677</strain>
    </source>
</reference>
<reference evidence="3" key="2">
    <citation type="journal article" date="2023" name="IMA Fungus">
        <title>Comparative genomic study of the Penicillium genus elucidates a diverse pangenome and 15 lateral gene transfer events.</title>
        <authorList>
            <person name="Petersen C."/>
            <person name="Sorensen T."/>
            <person name="Nielsen M.R."/>
            <person name="Sondergaard T.E."/>
            <person name="Sorensen J.L."/>
            <person name="Fitzpatrick D.A."/>
            <person name="Frisvad J.C."/>
            <person name="Nielsen K.L."/>
        </authorList>
    </citation>
    <scope>NUCLEOTIDE SEQUENCE</scope>
    <source>
        <strain evidence="3">IBT 29677</strain>
    </source>
</reference>
<feature type="compositionally biased region" description="Basic and acidic residues" evidence="1">
    <location>
        <begin position="347"/>
        <end position="368"/>
    </location>
</feature>
<dbReference type="EMBL" id="JAPZBU010000012">
    <property type="protein sequence ID" value="KAJ5376504.1"/>
    <property type="molecule type" value="Genomic_DNA"/>
</dbReference>
<name>A0A9W9SFY3_9EURO</name>
<evidence type="ECO:0000256" key="1">
    <source>
        <dbReference type="SAM" id="MobiDB-lite"/>
    </source>
</evidence>
<sequence>MTATGPSNFGPLTTIFTPPSWCSNERWIAHDSTKGGTLLRWGATCDSGTIGFASECYPDGWSGSNASALSYKGFSPGLACPSGFTGAASASHIEQSNHFVLSEYITDLGQHDLATACCPRNYDFNGTMCVSHTLSFASAHPFLTTSGSKCIQTTSYKYFQSIGSSASNGQATFEAYPVIIVQDSRSSTSIPQATGSNGSGSSNSGTLSTGAKIAIGVCIPVVIIITAALVFIWWHRRRTRAKKDAAAEAAAAAEEVTSSQKDPYAGKPELDGETRVDPYKSRNGEWELDARGVAVPPAELSALGGNVLTEMPSQKSPDTPHAELPGDFGVFGTEGKTGDDANGASKNESKDGNGDGNGDGRHSPAQDK</sequence>
<evidence type="ECO:0000313" key="3">
    <source>
        <dbReference type="EMBL" id="KAJ5376504.1"/>
    </source>
</evidence>
<keyword evidence="2" id="KW-0812">Transmembrane</keyword>
<keyword evidence="2" id="KW-0472">Membrane</keyword>
<keyword evidence="2" id="KW-1133">Transmembrane helix</keyword>
<dbReference type="AlphaFoldDB" id="A0A9W9SFY3"/>